<dbReference type="PANTHER" id="PTHR35565:SF3">
    <property type="entry name" value="TYPE VI SECRETION SYSTEM SHEATH PROTEIN TSSC1"/>
    <property type="match status" value="1"/>
</dbReference>
<feature type="domain" description="TssC1 N-terminal" evidence="1">
    <location>
        <begin position="40"/>
        <end position="334"/>
    </location>
</feature>
<sequence length="455" mass="52149">MIVTNPTLSTRVLTDLGPWRMLLEYAKQQDTALFKTVITRMIKQLDQQMSAQLSAVIQADEFKKLEATWSGLHSLISLQVSSRRIKVKLLDFSWSMLSTDLNQAFEIKRSALYKKIYSNELDTAGGQPFGLLVVDHYVHSELDENNDFDDLYTLQLVAELGEHSLCPVVMGVNNHFFGDEPARLMHDHTRIKRILSSLDLQSWALLRSRSSSRFLHLVLPEYRIRQPRKNYAAGFVFNEHNINANVLWGNAAYLLAINVIREFDRISWFGFLRAHDKVGNHGALINLKDESGSLLKTSIDIFSESDGFWAEQGFVPVSSIYLSKQLGIFSNQSVWNPTSEVNKMSGMLQTNLMACRFGHYIKVKMRDRVGRFDSAATCQHDLKRWLETYISNLDYGDEAIMARYPLKSADVQFIEDSYDSTRYHCQIKLQPQYQYEMLDSHITLMTDVSSDKLGG</sequence>
<dbReference type="EMBL" id="FPLJ01000065">
    <property type="protein sequence ID" value="SGY95612.1"/>
    <property type="molecule type" value="Genomic_DNA"/>
</dbReference>
<protein>
    <submittedName>
        <fullName evidence="4">Uncharacterized protein</fullName>
    </submittedName>
</protein>
<feature type="domain" description="TssC1 C-terminal" evidence="2">
    <location>
        <begin position="342"/>
        <end position="447"/>
    </location>
</feature>
<evidence type="ECO:0000313" key="5">
    <source>
        <dbReference type="Proteomes" id="UP000182660"/>
    </source>
</evidence>
<reference evidence="3 5" key="2">
    <citation type="submission" date="2016-11" db="EMBL/GenBank/DDBJ databases">
        <authorList>
            <person name="Klemetsen T."/>
        </authorList>
    </citation>
    <scope>NUCLEOTIDE SEQUENCE [LARGE SCALE GENOMIC DNA]</scope>
    <source>
        <strain evidence="3">MT 2528</strain>
    </source>
</reference>
<evidence type="ECO:0000313" key="4">
    <source>
        <dbReference type="EMBL" id="SGZ07678.1"/>
    </source>
</evidence>
<evidence type="ECO:0000313" key="6">
    <source>
        <dbReference type="Proteomes" id="UP000183794"/>
    </source>
</evidence>
<dbReference type="Pfam" id="PF05943">
    <property type="entry name" value="VipB"/>
    <property type="match status" value="1"/>
</dbReference>
<dbReference type="RefSeq" id="WP_075472753.1">
    <property type="nucleotide sequence ID" value="NZ_CAWQZC010000031.1"/>
</dbReference>
<dbReference type="EMBL" id="FPLD01000086">
    <property type="protein sequence ID" value="SGZ07678.1"/>
    <property type="molecule type" value="Genomic_DNA"/>
</dbReference>
<dbReference type="OrthoDB" id="9764000at2"/>
<evidence type="ECO:0000313" key="3">
    <source>
        <dbReference type="EMBL" id="SGY95612.1"/>
    </source>
</evidence>
<name>A0A1K9ZPM9_9GAMM</name>
<dbReference type="Proteomes" id="UP000183794">
    <property type="component" value="Unassembled WGS sequence"/>
</dbReference>
<evidence type="ECO:0000259" key="2">
    <source>
        <dbReference type="Pfam" id="PF18945"/>
    </source>
</evidence>
<organism evidence="4 6">
    <name type="scientific">Moritella viscosa</name>
    <dbReference type="NCBI Taxonomy" id="80854"/>
    <lineage>
        <taxon>Bacteria</taxon>
        <taxon>Pseudomonadati</taxon>
        <taxon>Pseudomonadota</taxon>
        <taxon>Gammaproteobacteria</taxon>
        <taxon>Alteromonadales</taxon>
        <taxon>Moritellaceae</taxon>
        <taxon>Moritella</taxon>
    </lineage>
</organism>
<dbReference type="GeneID" id="61296874"/>
<dbReference type="InterPro" id="IPR044031">
    <property type="entry name" value="TssC1_N"/>
</dbReference>
<reference evidence="4 6" key="1">
    <citation type="submission" date="2016-11" db="EMBL/GenBank/DDBJ databases">
        <authorList>
            <person name="Jaros S."/>
            <person name="Januszkiewicz K."/>
            <person name="Wedrychowicz H."/>
        </authorList>
    </citation>
    <scope>NUCLEOTIDE SEQUENCE [LARGE SCALE GENOMIC DNA]</scope>
    <source>
        <strain evidence="4">NVI 5450</strain>
    </source>
</reference>
<keyword evidence="5" id="KW-1185">Reference proteome</keyword>
<dbReference type="InterPro" id="IPR044032">
    <property type="entry name" value="TssC1_C"/>
</dbReference>
<evidence type="ECO:0000259" key="1">
    <source>
        <dbReference type="Pfam" id="PF05943"/>
    </source>
</evidence>
<gene>
    <name evidence="3" type="ORF">MT2528_3033</name>
    <name evidence="4" type="ORF">NVI5450_3230</name>
</gene>
<proteinExistence type="predicted"/>
<dbReference type="InterPro" id="IPR010269">
    <property type="entry name" value="T6SS_TssC-like"/>
</dbReference>
<dbReference type="PANTHER" id="PTHR35565">
    <property type="entry name" value="CYTOPLASMIC PROTEIN-RELATED"/>
    <property type="match status" value="1"/>
</dbReference>
<accession>A0A1K9ZPM9</accession>
<dbReference type="Pfam" id="PF18945">
    <property type="entry name" value="VipB_2"/>
    <property type="match status" value="1"/>
</dbReference>
<dbReference type="Proteomes" id="UP000182660">
    <property type="component" value="Unassembled WGS sequence"/>
</dbReference>
<dbReference type="AlphaFoldDB" id="A0A1K9ZPM9"/>